<organism evidence="1 2">
    <name type="scientific">Syntrophotalea acetylenica</name>
    <name type="common">Pelobacter acetylenicus</name>
    <dbReference type="NCBI Taxonomy" id="29542"/>
    <lineage>
        <taxon>Bacteria</taxon>
        <taxon>Pseudomonadati</taxon>
        <taxon>Thermodesulfobacteriota</taxon>
        <taxon>Desulfuromonadia</taxon>
        <taxon>Desulfuromonadales</taxon>
        <taxon>Syntrophotaleaceae</taxon>
        <taxon>Syntrophotalea</taxon>
    </lineage>
</organism>
<dbReference type="STRING" id="29542.A6070_11610"/>
<keyword evidence="2" id="KW-1185">Reference proteome</keyword>
<evidence type="ECO:0000313" key="1">
    <source>
        <dbReference type="EMBL" id="APG24111.1"/>
    </source>
</evidence>
<dbReference type="Proteomes" id="UP000182264">
    <property type="component" value="Chromosome"/>
</dbReference>
<protein>
    <submittedName>
        <fullName evidence="1">Uncharacterized protein</fullName>
    </submittedName>
</protein>
<dbReference type="RefSeq" id="WP_072285928.1">
    <property type="nucleotide sequence ID" value="NZ_CP015455.1"/>
</dbReference>
<evidence type="ECO:0000313" key="2">
    <source>
        <dbReference type="Proteomes" id="UP000182264"/>
    </source>
</evidence>
<gene>
    <name evidence="1" type="ORF">A7E75_02985</name>
</gene>
<accession>A0A1L3GDT0</accession>
<dbReference type="Gene3D" id="2.60.120.560">
    <property type="entry name" value="Exo-inulinase, domain 1"/>
    <property type="match status" value="1"/>
</dbReference>
<dbReference type="AlphaFoldDB" id="A0A1L3GDT0"/>
<sequence>MGTTLALQSATVVGFANHPTLPRIIVFSTQGVDVYRASDMQRVAWAAIGNVTCGAANNNGIYVGTSDAGIYRLPLTIADAANGDMTNVFRSLIGNDDIRDIAGHGTALAVAHGSGVTYLPSPSIGQSLSIAGGARCVALDAAHMAWCDTAAVYMRSIPAGGALTEVAPCRWGAANRLRFYDGDLYIACADGVTVADGSTGQVHTDFEEYEPGIPDNWSEHWNTTAGSVTIVDDNGDKKLQLNKTENNRWSVAFDDFGEPSDALFFYRITMGSSTGERGICARGAGSAGAETATILTWYPSGNLLRIRQYNAGALYGVAEVTMTFTPGAAYCIVLAVTGDAGAVQVKAAIWIDGEPPPIGWTIEGTSIYGIASGWAGLTAYSSSSNDVVESAAVWLSSPSDEPDYGATDLGAVVNCMDLLLIAGLLAYGTSDGEGGGRFGVLDISGTPTNKTTVSGDCSAVWVDDALTSVIYNNTHERYRMVAQISPGANAIAVRRDWTFYAEITDALGGIQAGTVALTINGQAVTPTTSAITNGYAVAYTPGSSSGYAERVAIELSGTDADGNTVSRIWSFVAATAPGATVTDSTPPNVVCTRDIGLSTAEADEQVGGVNVIWLEDIAGPLVVTDAQAVAVGTLAIDEVTYHRHIRTMTVMPADANGLPTRDLRTGQVVTMTCPAIGMTAQKCEVLAIQRKIDDQDDITFTLQIAYYEAVT</sequence>
<proteinExistence type="predicted"/>
<name>A0A1L3GDT0_SYNAC</name>
<dbReference type="EMBL" id="CP015518">
    <property type="protein sequence ID" value="APG24111.1"/>
    <property type="molecule type" value="Genomic_DNA"/>
</dbReference>
<dbReference type="KEGG" id="pace:A6070_11610"/>
<dbReference type="KEGG" id="pace:A6070_14800"/>
<dbReference type="OrthoDB" id="10009974at2"/>
<reference evidence="1 2" key="1">
    <citation type="journal article" date="2017" name="Genome Announc.">
        <title>Complete Genome Sequences of Two Acetylene-Fermenting Pelobacter acetylenicus Strains.</title>
        <authorList>
            <person name="Sutton J.M."/>
            <person name="Baesman S.M."/>
            <person name="Fierst J.L."/>
            <person name="Poret-Peterson A.T."/>
            <person name="Oremland R.S."/>
            <person name="Dunlap D.S."/>
            <person name="Akob D.M."/>
        </authorList>
    </citation>
    <scope>NUCLEOTIDE SEQUENCE [LARGE SCALE GENOMIC DNA]</scope>
    <source>
        <strain evidence="1 2">DSM 3247</strain>
    </source>
</reference>